<feature type="compositionally biased region" description="Low complexity" evidence="1">
    <location>
        <begin position="28"/>
        <end position="55"/>
    </location>
</feature>
<protein>
    <submittedName>
        <fullName evidence="2">Uncharacterized protein</fullName>
    </submittedName>
</protein>
<evidence type="ECO:0000256" key="1">
    <source>
        <dbReference type="SAM" id="MobiDB-lite"/>
    </source>
</evidence>
<dbReference type="EnsemblPlants" id="EMT31494">
    <property type="protein sequence ID" value="EMT31494"/>
    <property type="gene ID" value="F775_43912"/>
</dbReference>
<dbReference type="AlphaFoldDB" id="M8CAV6"/>
<organism evidence="2">
    <name type="scientific">Aegilops tauschii</name>
    <name type="common">Tausch's goatgrass</name>
    <name type="synonym">Aegilops squarrosa</name>
    <dbReference type="NCBI Taxonomy" id="37682"/>
    <lineage>
        <taxon>Eukaryota</taxon>
        <taxon>Viridiplantae</taxon>
        <taxon>Streptophyta</taxon>
        <taxon>Embryophyta</taxon>
        <taxon>Tracheophyta</taxon>
        <taxon>Spermatophyta</taxon>
        <taxon>Magnoliopsida</taxon>
        <taxon>Liliopsida</taxon>
        <taxon>Poales</taxon>
        <taxon>Poaceae</taxon>
        <taxon>BOP clade</taxon>
        <taxon>Pooideae</taxon>
        <taxon>Triticodae</taxon>
        <taxon>Triticeae</taxon>
        <taxon>Triticinae</taxon>
        <taxon>Aegilops</taxon>
    </lineage>
</organism>
<feature type="region of interest" description="Disordered" evidence="1">
    <location>
        <begin position="15"/>
        <end position="55"/>
    </location>
</feature>
<name>M8CAV6_AEGTA</name>
<reference evidence="2" key="1">
    <citation type="submission" date="2015-06" db="UniProtKB">
        <authorList>
            <consortium name="EnsemblPlants"/>
        </authorList>
    </citation>
    <scope>IDENTIFICATION</scope>
</reference>
<evidence type="ECO:0000313" key="2">
    <source>
        <dbReference type="EnsemblPlants" id="EMT31494"/>
    </source>
</evidence>
<proteinExistence type="predicted"/>
<sequence length="55" mass="5349">MARLVAAPSVKFTVGGVDADHHDGECGTAAAGLTPPLAPLSPAAPTAPEAAARQD</sequence>
<accession>M8CAV6</accession>